<gene>
    <name evidence="1" type="ORF">Patl1_26069</name>
</gene>
<reference evidence="2" key="1">
    <citation type="journal article" date="2023" name="G3 (Bethesda)">
        <title>Genome assembly and association tests identify interacting loci associated with vigor, precocity, and sex in interspecific pistachio rootstocks.</title>
        <authorList>
            <person name="Palmer W."/>
            <person name="Jacygrad E."/>
            <person name="Sagayaradj S."/>
            <person name="Cavanaugh K."/>
            <person name="Han R."/>
            <person name="Bertier L."/>
            <person name="Beede B."/>
            <person name="Kafkas S."/>
            <person name="Golino D."/>
            <person name="Preece J."/>
            <person name="Michelmore R."/>
        </authorList>
    </citation>
    <scope>NUCLEOTIDE SEQUENCE [LARGE SCALE GENOMIC DNA]</scope>
</reference>
<dbReference type="Proteomes" id="UP001164250">
    <property type="component" value="Chromosome 7"/>
</dbReference>
<dbReference type="EMBL" id="CM047903">
    <property type="protein sequence ID" value="KAJ0093155.1"/>
    <property type="molecule type" value="Genomic_DNA"/>
</dbReference>
<evidence type="ECO:0000313" key="2">
    <source>
        <dbReference type="Proteomes" id="UP001164250"/>
    </source>
</evidence>
<sequence length="294" mass="32500">MQITWFKCGGMSLGLSCCHILGDVFSVCDFMNKWNPFMTTSNASTLPNLTKSPSPKSQTSKPLPNPKNPLSIKRVDPVGDHWVTPNNCKMDSFSFHLTPTQISHLQSKISGKIPIFETLCAIIWQCVAQIRDGSGPNKVTICKKDPHNWKNNAKLSNSQIISCVEANIQIKDANLEQLAAILVNEGVDERGEIEEAMERENGVGDFIVYGANLTFVNMEEADVYGLELKADFVSFGIQGVGDEGSVVVMPEAKDLDKDVGKLGRFVTITLPEDEIVKLKPEFKKNDLLLEINLE</sequence>
<accession>A0ACC1B2V3</accession>
<name>A0ACC1B2V3_9ROSI</name>
<keyword evidence="2" id="KW-1185">Reference proteome</keyword>
<organism evidence="1 2">
    <name type="scientific">Pistacia atlantica</name>
    <dbReference type="NCBI Taxonomy" id="434234"/>
    <lineage>
        <taxon>Eukaryota</taxon>
        <taxon>Viridiplantae</taxon>
        <taxon>Streptophyta</taxon>
        <taxon>Embryophyta</taxon>
        <taxon>Tracheophyta</taxon>
        <taxon>Spermatophyta</taxon>
        <taxon>Magnoliopsida</taxon>
        <taxon>eudicotyledons</taxon>
        <taxon>Gunneridae</taxon>
        <taxon>Pentapetalae</taxon>
        <taxon>rosids</taxon>
        <taxon>malvids</taxon>
        <taxon>Sapindales</taxon>
        <taxon>Anacardiaceae</taxon>
        <taxon>Pistacia</taxon>
    </lineage>
</organism>
<protein>
    <submittedName>
        <fullName evidence="1">Uncharacterized protein</fullName>
    </submittedName>
</protein>
<evidence type="ECO:0000313" key="1">
    <source>
        <dbReference type="EMBL" id="KAJ0093155.1"/>
    </source>
</evidence>
<comment type="caution">
    <text evidence="1">The sequence shown here is derived from an EMBL/GenBank/DDBJ whole genome shotgun (WGS) entry which is preliminary data.</text>
</comment>
<proteinExistence type="predicted"/>